<evidence type="ECO:0008006" key="4">
    <source>
        <dbReference type="Google" id="ProtNLM"/>
    </source>
</evidence>
<name>A0ABS6CY21_9FIRM</name>
<organism evidence="2 3">
    <name type="scientific">Faecalicatena faecalis</name>
    <dbReference type="NCBI Taxonomy" id="2726362"/>
    <lineage>
        <taxon>Bacteria</taxon>
        <taxon>Bacillati</taxon>
        <taxon>Bacillota</taxon>
        <taxon>Clostridia</taxon>
        <taxon>Lachnospirales</taxon>
        <taxon>Lachnospiraceae</taxon>
        <taxon>Faecalicatena</taxon>
    </lineage>
</organism>
<accession>A0ABS6CY21</accession>
<feature type="chain" id="PRO_5047369421" description="X-X-X-Leu-X-X-Gly heptad repeat protein" evidence="1">
    <location>
        <begin position="33"/>
        <end position="838"/>
    </location>
</feature>
<evidence type="ECO:0000256" key="1">
    <source>
        <dbReference type="SAM" id="SignalP"/>
    </source>
</evidence>
<comment type="caution">
    <text evidence="2">The sequence shown here is derived from an EMBL/GenBank/DDBJ whole genome shotgun (WGS) entry which is preliminary data.</text>
</comment>
<dbReference type="Proteomes" id="UP000723714">
    <property type="component" value="Unassembled WGS sequence"/>
</dbReference>
<feature type="signal peptide" evidence="1">
    <location>
        <begin position="1"/>
        <end position="32"/>
    </location>
</feature>
<proteinExistence type="predicted"/>
<dbReference type="InterPro" id="IPR023908">
    <property type="entry name" value="xxxLxxG_rpt"/>
</dbReference>
<evidence type="ECO:0000313" key="2">
    <source>
        <dbReference type="EMBL" id="MBU3874217.1"/>
    </source>
</evidence>
<evidence type="ECO:0000313" key="3">
    <source>
        <dbReference type="Proteomes" id="UP000723714"/>
    </source>
</evidence>
<dbReference type="RefSeq" id="WP_216238218.1">
    <property type="nucleotide sequence ID" value="NZ_JABACJ020000001.1"/>
</dbReference>
<sequence length="838" mass="86376">MKNREYKTLVAIVLAMTMVAGTLSSASTVVYAKDNNVKTEASADKSDSKSNKKSTSDVKTLKDETVYAKIDGSGAVTSVTVSDQLKNVTDKSEIKDVSTLKDIENVKGDEKFSQKSSDLTWNGDSKDICYQGTTSQTLPIGVKITYQLDGKNVSADELDGKSGHLVMRYQYENTTGKSGNEYTPFLMITGLILDTDKFTNVKVTNGKLVSDGDRDMVLGMGLPEMKSNLGVKDLDIPDYFEMEADVTDYETIEGITIATNEVFNELDTDKLDDLSDLKSSMNKLQDSADQLVDGSGELRKGLDTLLSSSGTLKDGIGQLADGSKTLKAGTETLLDGSNVLADGSWTLADGTSQLADGTGVLSAGTQELNAGLGLVSNKVSNELLPGVKTLDAGVLEMQKSLGAQLPALCQGVSALNTGITQAAGGAAALDTGIQQVADGAAGLNSGIQQIANGAAALNSGIQTAGEQVGQLNYLANQLCTALSGNTAVTYSADTTDSYDEIAQLQALRDSLSADENVSEDTLGALDSVIASLSWEQEQRNEVSAQNAAAAAEIPQTPVGMAEALANGTQALHDSLTTGDLAVGAGTLDAALNTGSGETPSIRSVSQTISSALNDGDATTNTASIRAGAQALDAALNTGDPANNVPSIKAGINSLNEGVNGENGLSAQVNAGVSQLKAGTSQLLNGIDGKFGLVNGLNQLSTGAADVNDGAATLNEKMADANEGAKSVSAGASQLSAGAGELNSGAGTLADGIQTLNSGSDALIDGVKQLDDGAKTLNDGMIQFNEEGIQKLVSAFDGDIEGMLDKLNTMMDASKKYKNFSGISDGMDGEVKFVFVTNK</sequence>
<keyword evidence="3" id="KW-1185">Reference proteome</keyword>
<reference evidence="2 3" key="1">
    <citation type="submission" date="2021-06" db="EMBL/GenBank/DDBJ databases">
        <title>Faecalicatena sp. nov. isolated from porcine feces.</title>
        <authorList>
            <person name="Oh B.S."/>
            <person name="Lee J.H."/>
        </authorList>
    </citation>
    <scope>NUCLEOTIDE SEQUENCE [LARGE SCALE GENOMIC DNA]</scope>
    <source>
        <strain evidence="2 3">AGMB00832</strain>
    </source>
</reference>
<dbReference type="EMBL" id="JABACJ020000001">
    <property type="protein sequence ID" value="MBU3874217.1"/>
    <property type="molecule type" value="Genomic_DNA"/>
</dbReference>
<protein>
    <recommendedName>
        <fullName evidence="4">X-X-X-Leu-X-X-Gly heptad repeat protein</fullName>
    </recommendedName>
</protein>
<dbReference type="NCBIfam" id="TIGR03057">
    <property type="entry name" value="xxxLxxG_by_4"/>
    <property type="match status" value="6"/>
</dbReference>
<gene>
    <name evidence="2" type="ORF">HGO97_000090</name>
</gene>
<keyword evidence="1" id="KW-0732">Signal</keyword>